<sequence>MVKQVKPLGPTEAKTVIKNPLIKQVEPLEYKGAQRTEPIREIVKTTTEPKSKIVGGMKISDVLIIIGSSLIGYVIMTVVVTLQQLILMLEAYGGSLPPGYGGFIMEAIWQIAAAPSIIGLIIIGLGFGIQYNRSTKIKPR</sequence>
<name>X0ZUI9_9ZZZZ</name>
<proteinExistence type="predicted"/>
<comment type="caution">
    <text evidence="2">The sequence shown here is derived from an EMBL/GenBank/DDBJ whole genome shotgun (WGS) entry which is preliminary data.</text>
</comment>
<keyword evidence="1" id="KW-0472">Membrane</keyword>
<evidence type="ECO:0000256" key="1">
    <source>
        <dbReference type="SAM" id="Phobius"/>
    </source>
</evidence>
<organism evidence="2">
    <name type="scientific">marine sediment metagenome</name>
    <dbReference type="NCBI Taxonomy" id="412755"/>
    <lineage>
        <taxon>unclassified sequences</taxon>
        <taxon>metagenomes</taxon>
        <taxon>ecological metagenomes</taxon>
    </lineage>
</organism>
<keyword evidence="1" id="KW-1133">Transmembrane helix</keyword>
<protein>
    <submittedName>
        <fullName evidence="2">Uncharacterized protein</fullName>
    </submittedName>
</protein>
<dbReference type="AlphaFoldDB" id="X0ZUI9"/>
<keyword evidence="1" id="KW-0812">Transmembrane</keyword>
<feature type="transmembrane region" description="Helical" evidence="1">
    <location>
        <begin position="107"/>
        <end position="131"/>
    </location>
</feature>
<feature type="transmembrane region" description="Helical" evidence="1">
    <location>
        <begin position="62"/>
        <end position="87"/>
    </location>
</feature>
<accession>X0ZUI9</accession>
<reference evidence="2" key="1">
    <citation type="journal article" date="2014" name="Front. Microbiol.">
        <title>High frequency of phylogenetically diverse reductive dehalogenase-homologous genes in deep subseafloor sedimentary metagenomes.</title>
        <authorList>
            <person name="Kawai M."/>
            <person name="Futagami T."/>
            <person name="Toyoda A."/>
            <person name="Takaki Y."/>
            <person name="Nishi S."/>
            <person name="Hori S."/>
            <person name="Arai W."/>
            <person name="Tsubouchi T."/>
            <person name="Morono Y."/>
            <person name="Uchiyama I."/>
            <person name="Ito T."/>
            <person name="Fujiyama A."/>
            <person name="Inagaki F."/>
            <person name="Takami H."/>
        </authorList>
    </citation>
    <scope>NUCLEOTIDE SEQUENCE</scope>
    <source>
        <strain evidence="2">Expedition CK06-06</strain>
    </source>
</reference>
<evidence type="ECO:0000313" key="2">
    <source>
        <dbReference type="EMBL" id="GAG61637.1"/>
    </source>
</evidence>
<dbReference type="EMBL" id="BART01007678">
    <property type="protein sequence ID" value="GAG61637.1"/>
    <property type="molecule type" value="Genomic_DNA"/>
</dbReference>
<gene>
    <name evidence="2" type="ORF">S01H4_17433</name>
</gene>